<organism evidence="2 3">
    <name type="scientific">Arachidicoccus soli</name>
    <dbReference type="NCBI Taxonomy" id="2341117"/>
    <lineage>
        <taxon>Bacteria</taxon>
        <taxon>Pseudomonadati</taxon>
        <taxon>Bacteroidota</taxon>
        <taxon>Chitinophagia</taxon>
        <taxon>Chitinophagales</taxon>
        <taxon>Chitinophagaceae</taxon>
        <taxon>Arachidicoccus</taxon>
    </lineage>
</organism>
<evidence type="ECO:0000313" key="3">
    <source>
        <dbReference type="Proteomes" id="UP000266118"/>
    </source>
</evidence>
<gene>
    <name evidence="2" type="ORF">D6B99_15810</name>
</gene>
<dbReference type="KEGG" id="ark:D6B99_15810"/>
<dbReference type="Proteomes" id="UP000266118">
    <property type="component" value="Chromosome"/>
</dbReference>
<dbReference type="Gene3D" id="2.120.10.10">
    <property type="match status" value="1"/>
</dbReference>
<evidence type="ECO:0000313" key="2">
    <source>
        <dbReference type="EMBL" id="AYD48948.1"/>
    </source>
</evidence>
<dbReference type="SUPFAM" id="SSF50939">
    <property type="entry name" value="Sialidases"/>
    <property type="match status" value="1"/>
</dbReference>
<protein>
    <submittedName>
        <fullName evidence="2">YHS domain-containing protein</fullName>
    </submittedName>
</protein>
<sequence>MEFDENQIPNTFLLINLSKMKNLFILSIALFTILQSCSNKENISKLQRPNLLSDTNTKASCVFLTCDQHKNPVISWVQIDNNGVKHFYFANWNNQRNSFSPSITIPVLSNTSIHEEGMPKIAFKGNDTIVATFETSVPVKNMRFGLSDIHYEISFNKGKTWTTPKPIESDSSHIGSRSFGNIIRLSDGEVGITWLGTDPNNADHARPVYFAKSNGNKGFGKPILIENAGCQCCRTALSTDERGHINVVFRDLLPGSVRDIGISSSVDNGQNFSKPISFSNDHWVIDGCPHDGPSIVSKDDKKYVAWFTGAQKYGVFYAELDKNNQMVTKRQLNPNGRFVQLCLMPDGERIAAYNVEYQQKDSFYSKIIVNKINDKGLFEKLITLPNVNASYPVVQAIGDQRIIVAWTDNNRIYYKLLNIASITEIPAENNTEEVIPFKRPREMPKMALSTDPVCGMKINEKTAMDTTLEHGKIIGFCSQKCKETFLQTAEARR</sequence>
<evidence type="ECO:0000259" key="1">
    <source>
        <dbReference type="SMART" id="SM00746"/>
    </source>
</evidence>
<keyword evidence="3" id="KW-1185">Reference proteome</keyword>
<dbReference type="InterPro" id="IPR036278">
    <property type="entry name" value="Sialidase_sf"/>
</dbReference>
<feature type="domain" description="TRASH" evidence="1">
    <location>
        <begin position="451"/>
        <end position="489"/>
    </location>
</feature>
<accession>A0A386HSJ4</accession>
<name>A0A386HSJ4_9BACT</name>
<dbReference type="AlphaFoldDB" id="A0A386HSJ4"/>
<dbReference type="EMBL" id="CP032489">
    <property type="protein sequence ID" value="AYD48948.1"/>
    <property type="molecule type" value="Genomic_DNA"/>
</dbReference>
<dbReference type="OrthoDB" id="9764969at2"/>
<reference evidence="2 3" key="1">
    <citation type="submission" date="2018-09" db="EMBL/GenBank/DDBJ databases">
        <title>Arachidicoccus sp. nov., a bacterium isolated from soil.</title>
        <authorList>
            <person name="Weon H.-Y."/>
            <person name="Kwon S.-W."/>
            <person name="Lee S.A."/>
        </authorList>
    </citation>
    <scope>NUCLEOTIDE SEQUENCE [LARGE SCALE GENOMIC DNA]</scope>
    <source>
        <strain evidence="2 3">KIS59-12</strain>
    </source>
</reference>
<dbReference type="InterPro" id="IPR011017">
    <property type="entry name" value="TRASH_dom"/>
</dbReference>
<dbReference type="SMART" id="SM00746">
    <property type="entry name" value="TRASH"/>
    <property type="match status" value="1"/>
</dbReference>
<dbReference type="CDD" id="cd15482">
    <property type="entry name" value="Sialidase_non-viral"/>
    <property type="match status" value="1"/>
</dbReference>
<proteinExistence type="predicted"/>